<dbReference type="Pfam" id="PF07969">
    <property type="entry name" value="Amidohydro_3"/>
    <property type="match status" value="1"/>
</dbReference>
<gene>
    <name evidence="2" type="ORF">PLICRDRAFT_180263</name>
</gene>
<dbReference type="InterPro" id="IPR011059">
    <property type="entry name" value="Metal-dep_hydrolase_composite"/>
</dbReference>
<dbReference type="Gene3D" id="2.30.40.10">
    <property type="entry name" value="Urease, subunit C, domain 1"/>
    <property type="match status" value="1"/>
</dbReference>
<keyword evidence="3" id="KW-1185">Reference proteome</keyword>
<dbReference type="CDD" id="cd01300">
    <property type="entry name" value="YtcJ_like"/>
    <property type="match status" value="1"/>
</dbReference>
<dbReference type="InterPro" id="IPR032466">
    <property type="entry name" value="Metal_Hydrolase"/>
</dbReference>
<dbReference type="SUPFAM" id="SSF51338">
    <property type="entry name" value="Composite domain of metallo-dependent hydrolases"/>
    <property type="match status" value="1"/>
</dbReference>
<protein>
    <recommendedName>
        <fullName evidence="1">Amidohydrolase 3 domain-containing protein</fullName>
    </recommendedName>
</protein>
<reference evidence="2 3" key="1">
    <citation type="submission" date="2014-06" db="EMBL/GenBank/DDBJ databases">
        <title>Evolutionary Origins and Diversification of the Mycorrhizal Mutualists.</title>
        <authorList>
            <consortium name="DOE Joint Genome Institute"/>
            <consortium name="Mycorrhizal Genomics Consortium"/>
            <person name="Kohler A."/>
            <person name="Kuo A."/>
            <person name="Nagy L.G."/>
            <person name="Floudas D."/>
            <person name="Copeland A."/>
            <person name="Barry K.W."/>
            <person name="Cichocki N."/>
            <person name="Veneault-Fourrey C."/>
            <person name="LaButti K."/>
            <person name="Lindquist E.A."/>
            <person name="Lipzen A."/>
            <person name="Lundell T."/>
            <person name="Morin E."/>
            <person name="Murat C."/>
            <person name="Riley R."/>
            <person name="Ohm R."/>
            <person name="Sun H."/>
            <person name="Tunlid A."/>
            <person name="Henrissat B."/>
            <person name="Grigoriev I.V."/>
            <person name="Hibbett D.S."/>
            <person name="Martin F."/>
        </authorList>
    </citation>
    <scope>NUCLEOTIDE SEQUENCE [LARGE SCALE GENOMIC DNA]</scope>
    <source>
        <strain evidence="2 3">FD-325 SS-3</strain>
    </source>
</reference>
<dbReference type="GO" id="GO:0016810">
    <property type="term" value="F:hydrolase activity, acting on carbon-nitrogen (but not peptide) bonds"/>
    <property type="evidence" value="ECO:0007669"/>
    <property type="project" value="InterPro"/>
</dbReference>
<dbReference type="EMBL" id="KN832575">
    <property type="protein sequence ID" value="KII83661.1"/>
    <property type="molecule type" value="Genomic_DNA"/>
</dbReference>
<dbReference type="InterPro" id="IPR033932">
    <property type="entry name" value="YtcJ-like"/>
</dbReference>
<dbReference type="Gene3D" id="3.10.310.70">
    <property type="match status" value="1"/>
</dbReference>
<evidence type="ECO:0000313" key="3">
    <source>
        <dbReference type="Proteomes" id="UP000053263"/>
    </source>
</evidence>
<accession>A0A0C9SKF8</accession>
<dbReference type="PANTHER" id="PTHR22642:SF2">
    <property type="entry name" value="PROTEIN LONG AFTER FAR-RED 3"/>
    <property type="match status" value="1"/>
</dbReference>
<dbReference type="OrthoDB" id="3501663at2759"/>
<dbReference type="InterPro" id="IPR013108">
    <property type="entry name" value="Amidohydro_3"/>
</dbReference>
<dbReference type="Proteomes" id="UP000053263">
    <property type="component" value="Unassembled WGS sequence"/>
</dbReference>
<evidence type="ECO:0000259" key="1">
    <source>
        <dbReference type="Pfam" id="PF07969"/>
    </source>
</evidence>
<organism evidence="2 3">
    <name type="scientific">Plicaturopsis crispa FD-325 SS-3</name>
    <dbReference type="NCBI Taxonomy" id="944288"/>
    <lineage>
        <taxon>Eukaryota</taxon>
        <taxon>Fungi</taxon>
        <taxon>Dikarya</taxon>
        <taxon>Basidiomycota</taxon>
        <taxon>Agaricomycotina</taxon>
        <taxon>Agaricomycetes</taxon>
        <taxon>Agaricomycetidae</taxon>
        <taxon>Amylocorticiales</taxon>
        <taxon>Amylocorticiaceae</taxon>
        <taxon>Plicatura</taxon>
        <taxon>Plicaturopsis crispa</taxon>
    </lineage>
</organism>
<sequence>MAGKEKDGTRPVVEAKIARKNGSRSSKLPLLSSVFLATFATLYLSNFSLRNGNHAVCSASGAASIYTVDESNPMVECMTIAGSRIVHTGTRDSMQNPLGDNAFTRTVGSNSIARTVLEFLGVYPKIHHLAPGSIVVPGLADSHGHILEYGYKMNLPLDGAASIDDVINRVKAYINAHPDILNDPTRWIEGVGWDQNRWEGKQFPTAADFDRDPLLRGRPIALARVDIHAYWVSTRVLELMGELPDTVEGGSIVRDAAGNPTGLFVDNAMQLIPKPAWSEAQMREYFDLAMRDAVKHGLTSIHDAGSSPEGIHFIKKLAEEGSIPIRLYLMGMVNSDEYWGHQIPRLENYGKHGMLNVRSIKLVTDGALGSWGAALLEPYTDKPSEQGIMRSSADVLGKLVTQFWNDGWQVNIHCIGDRANHVVLDIYESIIERQGGNVTEWRPRIEHAQIMTLDDLKRIGRLGVIASVQPSHATSDMGYAEDRLGPERIRGAYAYQSLLQASPLKVLALGSDFPVEGIDPLLGFYAAVSRTDANGESPHGPGGWFPEQKLTRAQALKGMTLDAAYASFAETTRGSLAPGKFADYIILDKNIMDPDAPFQDILRTAVKATVVGGRLVYGQL</sequence>
<evidence type="ECO:0000313" key="2">
    <source>
        <dbReference type="EMBL" id="KII83661.1"/>
    </source>
</evidence>
<dbReference type="Gene3D" id="3.20.20.140">
    <property type="entry name" value="Metal-dependent hydrolases"/>
    <property type="match status" value="1"/>
</dbReference>
<dbReference type="HOGENOM" id="CLU_009942_1_1_1"/>
<dbReference type="SUPFAM" id="SSF51556">
    <property type="entry name" value="Metallo-dependent hydrolases"/>
    <property type="match status" value="1"/>
</dbReference>
<feature type="domain" description="Amidohydrolase 3" evidence="1">
    <location>
        <begin position="132"/>
        <end position="617"/>
    </location>
</feature>
<dbReference type="AlphaFoldDB" id="A0A0C9SKF8"/>
<dbReference type="PANTHER" id="PTHR22642">
    <property type="entry name" value="IMIDAZOLONEPROPIONASE"/>
    <property type="match status" value="1"/>
</dbReference>
<name>A0A0C9SKF8_PLICR</name>
<proteinExistence type="predicted"/>